<name>F0X0E5_9STRA</name>
<proteinExistence type="predicted"/>
<dbReference type="AlphaFoldDB" id="F0X0E5"/>
<dbReference type="HOGENOM" id="CLU_1698744_0_0_1"/>
<reference evidence="1" key="1">
    <citation type="journal article" date="2011" name="PLoS Biol.">
        <title>Gene gain and loss during evolution of obligate parasitism in the white rust pathogen of Arabidopsis thaliana.</title>
        <authorList>
            <person name="Kemen E."/>
            <person name="Gardiner A."/>
            <person name="Schultz-Larsen T."/>
            <person name="Kemen A.C."/>
            <person name="Balmuth A.L."/>
            <person name="Robert-Seilaniantz A."/>
            <person name="Bailey K."/>
            <person name="Holub E."/>
            <person name="Studholme D.J."/>
            <person name="Maclean D."/>
            <person name="Jones J.D."/>
        </authorList>
    </citation>
    <scope>NUCLEOTIDE SEQUENCE</scope>
</reference>
<sequence length="155" mass="17488">MARTLTHGIRIDFDQRSLSLSPEHDSRVRVANESFKDWLRLRLSTGHRSILIHLSTVHSSTVVTMTKRPMPPAQHDCLRPAMKGMYYPIAQGIPSSTGFLLQGALFFVAEKSLATYSRSTSKKRPGRAWENRRFELLEQVVCCLGGSNVLPYSEV</sequence>
<dbReference type="EMBL" id="FR824521">
    <property type="protein sequence ID" value="CCA27231.1"/>
    <property type="molecule type" value="Genomic_DNA"/>
</dbReference>
<organism evidence="1">
    <name type="scientific">Albugo laibachii Nc14</name>
    <dbReference type="NCBI Taxonomy" id="890382"/>
    <lineage>
        <taxon>Eukaryota</taxon>
        <taxon>Sar</taxon>
        <taxon>Stramenopiles</taxon>
        <taxon>Oomycota</taxon>
        <taxon>Peronosporomycetes</taxon>
        <taxon>Albuginales</taxon>
        <taxon>Albuginaceae</taxon>
        <taxon>Albugo</taxon>
    </lineage>
</organism>
<accession>F0X0E5</accession>
<protein>
    <submittedName>
        <fullName evidence="1">AlNc14C480G11885 protein</fullName>
    </submittedName>
</protein>
<gene>
    <name evidence="1" type="primary">AlNc14C480G11885</name>
    <name evidence="1" type="ORF">ALNC14_133750</name>
</gene>
<evidence type="ECO:0000313" key="1">
    <source>
        <dbReference type="EMBL" id="CCA27231.1"/>
    </source>
</evidence>
<reference evidence="1" key="2">
    <citation type="submission" date="2011-02" db="EMBL/GenBank/DDBJ databases">
        <authorList>
            <person name="MacLean D."/>
        </authorList>
    </citation>
    <scope>NUCLEOTIDE SEQUENCE</scope>
</reference>